<dbReference type="InterPro" id="IPR050059">
    <property type="entry name" value="ATP_synthase_B_chain"/>
</dbReference>
<dbReference type="InterPro" id="IPR005864">
    <property type="entry name" value="ATP_synth_F0_bsu_bac"/>
</dbReference>
<dbReference type="Proteomes" id="UP000176598">
    <property type="component" value="Unassembled WGS sequence"/>
</dbReference>
<dbReference type="GO" id="GO:0046933">
    <property type="term" value="F:proton-transporting ATP synthase activity, rotational mechanism"/>
    <property type="evidence" value="ECO:0007669"/>
    <property type="project" value="UniProtKB-UniRule"/>
</dbReference>
<dbReference type="PANTHER" id="PTHR33445:SF1">
    <property type="entry name" value="ATP SYNTHASE SUBUNIT B"/>
    <property type="match status" value="1"/>
</dbReference>
<dbReference type="NCBIfam" id="TIGR01144">
    <property type="entry name" value="ATP_synt_b"/>
    <property type="match status" value="1"/>
</dbReference>
<keyword evidence="7 13" id="KW-1133">Transmembrane helix</keyword>
<dbReference type="HAMAP" id="MF_01398">
    <property type="entry name" value="ATP_synth_b_bprime"/>
    <property type="match status" value="1"/>
</dbReference>
<gene>
    <name evidence="13" type="primary">atpF</name>
    <name evidence="16" type="ORF">A3F28_01200</name>
</gene>
<keyword evidence="5 13" id="KW-0812">Transmembrane</keyword>
<evidence type="ECO:0000256" key="9">
    <source>
        <dbReference type="ARBA" id="ARBA00023136"/>
    </source>
</evidence>
<comment type="similarity">
    <text evidence="1 13 14">Belongs to the ATPase B chain family.</text>
</comment>
<sequence length="165" mass="18792">MELLEKLGIDGRLLLWQVINFAILFVVLRKFAYRPILEILRKRAETIQKGFEDAEKAKAALHDAREEREKIIREARKQASAILNDAEQSGREIRELESQKTKEQVKMMIESGKSDVAREREGMLKEAKKEIGALVALGVDKVVGRAAPKIDFEPIVAEAIREIQK</sequence>
<protein>
    <recommendedName>
        <fullName evidence="13">ATP synthase subunit b</fullName>
    </recommendedName>
    <alternativeName>
        <fullName evidence="13">ATP synthase F(0) sector subunit b</fullName>
    </alternativeName>
    <alternativeName>
        <fullName evidence="13">ATPase subunit I</fullName>
    </alternativeName>
    <alternativeName>
        <fullName evidence="13">F-type ATPase subunit b</fullName>
        <shortName evidence="13">F-ATPase subunit b</shortName>
    </alternativeName>
</protein>
<evidence type="ECO:0000256" key="14">
    <source>
        <dbReference type="RuleBase" id="RU003848"/>
    </source>
</evidence>
<keyword evidence="9 13" id="KW-0472">Membrane</keyword>
<dbReference type="GO" id="GO:0012505">
    <property type="term" value="C:endomembrane system"/>
    <property type="evidence" value="ECO:0007669"/>
    <property type="project" value="UniProtKB-SubCell"/>
</dbReference>
<comment type="subcellular location">
    <subcellularLocation>
        <location evidence="13">Cell membrane</location>
        <topology evidence="13">Single-pass membrane protein</topology>
    </subcellularLocation>
    <subcellularLocation>
        <location evidence="12">Endomembrane system</location>
        <topology evidence="12">Single-pass membrane protein</topology>
    </subcellularLocation>
</comment>
<accession>A0A1F7UMJ5</accession>
<keyword evidence="15" id="KW-0175">Coiled coil</keyword>
<name>A0A1F7UMJ5_9BACT</name>
<keyword evidence="8 13" id="KW-0406">Ion transport</keyword>
<dbReference type="CDD" id="cd06503">
    <property type="entry name" value="ATP-synt_Fo_b"/>
    <property type="match status" value="1"/>
</dbReference>
<feature type="coiled-coil region" evidence="15">
    <location>
        <begin position="37"/>
        <end position="106"/>
    </location>
</feature>
<comment type="function">
    <text evidence="11 13">F(1)F(0) ATP synthase produces ATP from ADP in the presence of a proton or sodium gradient. F-type ATPases consist of two structural domains, F(1) containing the extramembraneous catalytic core and F(0) containing the membrane proton channel, linked together by a central stalk and a peripheral stalk. During catalysis, ATP synthesis in the catalytic domain of F(1) is coupled via a rotary mechanism of the central stalk subunits to proton translocation.</text>
</comment>
<comment type="caution">
    <text evidence="16">The sequence shown here is derived from an EMBL/GenBank/DDBJ whole genome shotgun (WGS) entry which is preliminary data.</text>
</comment>
<dbReference type="GO" id="GO:0045259">
    <property type="term" value="C:proton-transporting ATP synthase complex"/>
    <property type="evidence" value="ECO:0007669"/>
    <property type="project" value="UniProtKB-KW"/>
</dbReference>
<dbReference type="GO" id="GO:0005886">
    <property type="term" value="C:plasma membrane"/>
    <property type="evidence" value="ECO:0007669"/>
    <property type="project" value="UniProtKB-SubCell"/>
</dbReference>
<comment type="function">
    <text evidence="13">Component of the F(0) channel, it forms part of the peripheral stalk, linking F(1) to F(0).</text>
</comment>
<evidence type="ECO:0000256" key="15">
    <source>
        <dbReference type="SAM" id="Coils"/>
    </source>
</evidence>
<dbReference type="InterPro" id="IPR002146">
    <property type="entry name" value="ATP_synth_b/b'su_bac/chlpt"/>
</dbReference>
<dbReference type="PANTHER" id="PTHR33445">
    <property type="entry name" value="ATP SYNTHASE SUBUNIT B', CHLOROPLASTIC"/>
    <property type="match status" value="1"/>
</dbReference>
<dbReference type="AlphaFoldDB" id="A0A1F7UMJ5"/>
<evidence type="ECO:0000256" key="3">
    <source>
        <dbReference type="ARBA" id="ARBA00022475"/>
    </source>
</evidence>
<evidence type="ECO:0000256" key="13">
    <source>
        <dbReference type="HAMAP-Rule" id="MF_01398"/>
    </source>
</evidence>
<keyword evidence="6 13" id="KW-0375">Hydrogen ion transport</keyword>
<keyword evidence="2 13" id="KW-0813">Transport</keyword>
<feature type="transmembrane region" description="Helical" evidence="13">
    <location>
        <begin position="13"/>
        <end position="33"/>
    </location>
</feature>
<evidence type="ECO:0000256" key="5">
    <source>
        <dbReference type="ARBA" id="ARBA00022692"/>
    </source>
</evidence>
<dbReference type="EMBL" id="MGEG01000013">
    <property type="protein sequence ID" value="OGL79455.1"/>
    <property type="molecule type" value="Genomic_DNA"/>
</dbReference>
<keyword evidence="4 13" id="KW-0138">CF(0)</keyword>
<organism evidence="16 17">
    <name type="scientific">Candidatus Uhrbacteria bacterium RIFCSPHIGHO2_12_FULL_57_11</name>
    <dbReference type="NCBI Taxonomy" id="1802398"/>
    <lineage>
        <taxon>Bacteria</taxon>
        <taxon>Candidatus Uhriibacteriota</taxon>
    </lineage>
</organism>
<evidence type="ECO:0000313" key="16">
    <source>
        <dbReference type="EMBL" id="OGL79455.1"/>
    </source>
</evidence>
<evidence type="ECO:0000256" key="8">
    <source>
        <dbReference type="ARBA" id="ARBA00023065"/>
    </source>
</evidence>
<comment type="subunit">
    <text evidence="13">F-type ATPases have 2 components, F(1) - the catalytic core - and F(0) - the membrane proton channel. F(1) has five subunits: alpha(3), beta(3), gamma(1), delta(1), epsilon(1). F(0) has three main subunits: a(1), b(2) and c(10-14). The alpha and beta chains form an alternating ring which encloses part of the gamma chain. F(1) is attached to F(0) by a central stalk formed by the gamma and epsilon chains, while a peripheral stalk is formed by the delta and b chains.</text>
</comment>
<evidence type="ECO:0000313" key="17">
    <source>
        <dbReference type="Proteomes" id="UP000176598"/>
    </source>
</evidence>
<evidence type="ECO:0000256" key="7">
    <source>
        <dbReference type="ARBA" id="ARBA00022989"/>
    </source>
</evidence>
<dbReference type="GO" id="GO:0046961">
    <property type="term" value="F:proton-transporting ATPase activity, rotational mechanism"/>
    <property type="evidence" value="ECO:0007669"/>
    <property type="project" value="TreeGrafter"/>
</dbReference>
<evidence type="ECO:0000256" key="1">
    <source>
        <dbReference type="ARBA" id="ARBA00005513"/>
    </source>
</evidence>
<reference evidence="16 17" key="1">
    <citation type="journal article" date="2016" name="Nat. Commun.">
        <title>Thousands of microbial genomes shed light on interconnected biogeochemical processes in an aquifer system.</title>
        <authorList>
            <person name="Anantharaman K."/>
            <person name="Brown C.T."/>
            <person name="Hug L.A."/>
            <person name="Sharon I."/>
            <person name="Castelle C.J."/>
            <person name="Probst A.J."/>
            <person name="Thomas B.C."/>
            <person name="Singh A."/>
            <person name="Wilkins M.J."/>
            <person name="Karaoz U."/>
            <person name="Brodie E.L."/>
            <person name="Williams K.H."/>
            <person name="Hubbard S.S."/>
            <person name="Banfield J.F."/>
        </authorList>
    </citation>
    <scope>NUCLEOTIDE SEQUENCE [LARGE SCALE GENOMIC DNA]</scope>
</reference>
<evidence type="ECO:0000256" key="11">
    <source>
        <dbReference type="ARBA" id="ARBA00025198"/>
    </source>
</evidence>
<evidence type="ECO:0000256" key="10">
    <source>
        <dbReference type="ARBA" id="ARBA00023310"/>
    </source>
</evidence>
<evidence type="ECO:0000256" key="2">
    <source>
        <dbReference type="ARBA" id="ARBA00022448"/>
    </source>
</evidence>
<proteinExistence type="inferred from homology"/>
<evidence type="ECO:0000256" key="4">
    <source>
        <dbReference type="ARBA" id="ARBA00022547"/>
    </source>
</evidence>
<keyword evidence="3 13" id="KW-1003">Cell membrane</keyword>
<keyword evidence="10 13" id="KW-0066">ATP synthesis</keyword>
<dbReference type="Pfam" id="PF00430">
    <property type="entry name" value="ATP-synt_B"/>
    <property type="match status" value="1"/>
</dbReference>
<dbReference type="Gene3D" id="6.10.250.1580">
    <property type="match status" value="1"/>
</dbReference>
<evidence type="ECO:0000256" key="12">
    <source>
        <dbReference type="ARBA" id="ARBA00037847"/>
    </source>
</evidence>
<evidence type="ECO:0000256" key="6">
    <source>
        <dbReference type="ARBA" id="ARBA00022781"/>
    </source>
</evidence>